<reference evidence="13 14" key="1">
    <citation type="submission" date="2016-12" db="EMBL/GenBank/DDBJ databases">
        <title>Candidatus Reconcilibacillus cellulovorans genome.</title>
        <authorList>
            <person name="Kolinko S."/>
            <person name="Wu Y.-W."/>
            <person name="Tachea F."/>
            <person name="Denzel E."/>
            <person name="Hiras J."/>
            <person name="Baecker N."/>
            <person name="Chan L.J."/>
            <person name="Eichorst S.A."/>
            <person name="Frey D."/>
            <person name="Adams P.D."/>
            <person name="Pray T."/>
            <person name="Tanjore D."/>
            <person name="Petzold C.J."/>
            <person name="Gladden J.M."/>
            <person name="Simmons B.A."/>
            <person name="Singer S.W."/>
        </authorList>
    </citation>
    <scope>NUCLEOTIDE SEQUENCE [LARGE SCALE GENOMIC DNA]</scope>
    <source>
        <strain evidence="13">JTherm</strain>
    </source>
</reference>
<evidence type="ECO:0000256" key="7">
    <source>
        <dbReference type="ARBA" id="ARBA00023027"/>
    </source>
</evidence>
<comment type="caution">
    <text evidence="13">The sequence shown here is derived from an EMBL/GenBank/DDBJ whole genome shotgun (WGS) entry which is preliminary data.</text>
</comment>
<sequence>MAVLVTGGAGYIGSHCVAALLARGERVVVVDNLSQGHRAAVLGGTLCVGDLRDASFLDDVFRGHDVESVVHFAAHSLVGESMRDPAKYYHNNVYGTLCLLEAMRRHGVGRIVFSSTAAVYGEPETVPIPESAATRPTNAYGATKLAIEEMMRWFDAAYGIRYISLRYFNAAGAHEGGAIGEDHNPETHLVPIVLAVALGKRPHVEIYGDDYPTADGTCVRDYIHVDDLAEAHLLALDRLRAGAGSGVYNLGTGRGYSVREIIETARRVTGHPIPAVVTARRPGDPAVLIASSEKARRELGWRPKRESVEDVVRSAWRWHRSHPDGYGD</sequence>
<dbReference type="Pfam" id="PF01370">
    <property type="entry name" value="Epimerase"/>
    <property type="match status" value="1"/>
</dbReference>
<keyword evidence="8" id="KW-0299">Galactose metabolism</keyword>
<dbReference type="UniPathway" id="UPA00214"/>
<dbReference type="SUPFAM" id="SSF51735">
    <property type="entry name" value="NAD(P)-binding Rossmann-fold domains"/>
    <property type="match status" value="1"/>
</dbReference>
<dbReference type="AlphaFoldDB" id="A0A2A6DXN7"/>
<dbReference type="NCBIfam" id="TIGR01179">
    <property type="entry name" value="galE"/>
    <property type="match status" value="1"/>
</dbReference>
<proteinExistence type="inferred from homology"/>
<evidence type="ECO:0000256" key="10">
    <source>
        <dbReference type="ARBA" id="ARBA00023277"/>
    </source>
</evidence>
<organism evidence="13 14">
    <name type="scientific">Candidatus Reconcilbacillus cellulovorans</name>
    <dbReference type="NCBI Taxonomy" id="1906605"/>
    <lineage>
        <taxon>Bacteria</taxon>
        <taxon>Bacillati</taxon>
        <taxon>Bacillota</taxon>
        <taxon>Bacilli</taxon>
        <taxon>Bacillales</taxon>
        <taxon>Paenibacillaceae</taxon>
        <taxon>Candidatus Reconcilbacillus</taxon>
    </lineage>
</organism>
<dbReference type="InterPro" id="IPR005886">
    <property type="entry name" value="UDP_G4E"/>
</dbReference>
<gene>
    <name evidence="13" type="ORF">BLM47_13495</name>
</gene>
<comment type="cofactor">
    <cofactor evidence="2 11">
        <name>NAD(+)</name>
        <dbReference type="ChEBI" id="CHEBI:57540"/>
    </cofactor>
</comment>
<evidence type="ECO:0000256" key="3">
    <source>
        <dbReference type="ARBA" id="ARBA00004947"/>
    </source>
</evidence>
<dbReference type="Gene3D" id="3.90.25.10">
    <property type="entry name" value="UDP-galactose 4-epimerase, domain 1"/>
    <property type="match status" value="1"/>
</dbReference>
<dbReference type="InterPro" id="IPR001509">
    <property type="entry name" value="Epimerase_deHydtase"/>
</dbReference>
<keyword evidence="10 11" id="KW-0119">Carbohydrate metabolism</keyword>
<dbReference type="CDD" id="cd05247">
    <property type="entry name" value="UDP_G4E_1_SDR_e"/>
    <property type="match status" value="1"/>
</dbReference>
<dbReference type="PANTHER" id="PTHR43725:SF53">
    <property type="entry name" value="UDP-ARABINOSE 4-EPIMERASE 1"/>
    <property type="match status" value="1"/>
</dbReference>
<name>A0A2A6DXN7_9BACL</name>
<dbReference type="InterPro" id="IPR036291">
    <property type="entry name" value="NAD(P)-bd_dom_sf"/>
</dbReference>
<feature type="domain" description="NAD-dependent epimerase/dehydratase" evidence="12">
    <location>
        <begin position="3"/>
        <end position="251"/>
    </location>
</feature>
<dbReference type="Proteomes" id="UP000243688">
    <property type="component" value="Unassembled WGS sequence"/>
</dbReference>
<comment type="catalytic activity">
    <reaction evidence="1 11">
        <text>UDP-alpha-D-glucose = UDP-alpha-D-galactose</text>
        <dbReference type="Rhea" id="RHEA:22168"/>
        <dbReference type="ChEBI" id="CHEBI:58885"/>
        <dbReference type="ChEBI" id="CHEBI:66914"/>
        <dbReference type="EC" id="5.1.3.2"/>
    </reaction>
</comment>
<dbReference type="Gene3D" id="3.40.50.720">
    <property type="entry name" value="NAD(P)-binding Rossmann-like Domain"/>
    <property type="match status" value="1"/>
</dbReference>
<evidence type="ECO:0000256" key="6">
    <source>
        <dbReference type="ARBA" id="ARBA00018569"/>
    </source>
</evidence>
<comment type="pathway">
    <text evidence="3 11">Carbohydrate metabolism; galactose metabolism.</text>
</comment>
<dbReference type="GO" id="GO:0003978">
    <property type="term" value="F:UDP-glucose 4-epimerase activity"/>
    <property type="evidence" value="ECO:0007669"/>
    <property type="project" value="UniProtKB-UniRule"/>
</dbReference>
<comment type="similarity">
    <text evidence="4 11">Belongs to the NAD(P)-dependent epimerase/dehydratase family.</text>
</comment>
<evidence type="ECO:0000313" key="13">
    <source>
        <dbReference type="EMBL" id="PDO09267.1"/>
    </source>
</evidence>
<keyword evidence="9 11" id="KW-0413">Isomerase</keyword>
<keyword evidence="7 11" id="KW-0520">NAD</keyword>
<evidence type="ECO:0000256" key="5">
    <source>
        <dbReference type="ARBA" id="ARBA00013189"/>
    </source>
</evidence>
<evidence type="ECO:0000313" key="14">
    <source>
        <dbReference type="Proteomes" id="UP000243688"/>
    </source>
</evidence>
<evidence type="ECO:0000256" key="9">
    <source>
        <dbReference type="ARBA" id="ARBA00023235"/>
    </source>
</evidence>
<evidence type="ECO:0000256" key="11">
    <source>
        <dbReference type="RuleBase" id="RU366046"/>
    </source>
</evidence>
<evidence type="ECO:0000256" key="2">
    <source>
        <dbReference type="ARBA" id="ARBA00001911"/>
    </source>
</evidence>
<dbReference type="GO" id="GO:0033499">
    <property type="term" value="P:galactose catabolic process via UDP-galactose, Leloir pathway"/>
    <property type="evidence" value="ECO:0007669"/>
    <property type="project" value="TreeGrafter"/>
</dbReference>
<dbReference type="EC" id="5.1.3.2" evidence="5 11"/>
<evidence type="ECO:0000256" key="8">
    <source>
        <dbReference type="ARBA" id="ARBA00023144"/>
    </source>
</evidence>
<dbReference type="EMBL" id="MOXJ01000050">
    <property type="protein sequence ID" value="PDO09267.1"/>
    <property type="molecule type" value="Genomic_DNA"/>
</dbReference>
<evidence type="ECO:0000256" key="1">
    <source>
        <dbReference type="ARBA" id="ARBA00000083"/>
    </source>
</evidence>
<accession>A0A2A6DXN7</accession>
<protein>
    <recommendedName>
        <fullName evidence="6 11">UDP-glucose 4-epimerase</fullName>
        <ecNumber evidence="5 11">5.1.3.2</ecNumber>
    </recommendedName>
</protein>
<comment type="subunit">
    <text evidence="11">Homodimer.</text>
</comment>
<evidence type="ECO:0000256" key="4">
    <source>
        <dbReference type="ARBA" id="ARBA00007637"/>
    </source>
</evidence>
<evidence type="ECO:0000259" key="12">
    <source>
        <dbReference type="Pfam" id="PF01370"/>
    </source>
</evidence>
<dbReference type="PANTHER" id="PTHR43725">
    <property type="entry name" value="UDP-GLUCOSE 4-EPIMERASE"/>
    <property type="match status" value="1"/>
</dbReference>